<organism evidence="1 2">
    <name type="scientific">Mytilus galloprovincialis</name>
    <name type="common">Mediterranean mussel</name>
    <dbReference type="NCBI Taxonomy" id="29158"/>
    <lineage>
        <taxon>Eukaryota</taxon>
        <taxon>Metazoa</taxon>
        <taxon>Spiralia</taxon>
        <taxon>Lophotrochozoa</taxon>
        <taxon>Mollusca</taxon>
        <taxon>Bivalvia</taxon>
        <taxon>Autobranchia</taxon>
        <taxon>Pteriomorphia</taxon>
        <taxon>Mytilida</taxon>
        <taxon>Mytiloidea</taxon>
        <taxon>Mytilidae</taxon>
        <taxon>Mytilinae</taxon>
        <taxon>Mytilus</taxon>
    </lineage>
</organism>
<dbReference type="EMBL" id="UYJE01003929">
    <property type="protein sequence ID" value="VDI23485.1"/>
    <property type="molecule type" value="Genomic_DNA"/>
</dbReference>
<accession>A0A8B6DQ78</accession>
<keyword evidence="2" id="KW-1185">Reference proteome</keyword>
<proteinExistence type="predicted"/>
<evidence type="ECO:0000313" key="2">
    <source>
        <dbReference type="Proteomes" id="UP000596742"/>
    </source>
</evidence>
<evidence type="ECO:0000313" key="1">
    <source>
        <dbReference type="EMBL" id="VDI23485.1"/>
    </source>
</evidence>
<gene>
    <name evidence="1" type="ORF">MGAL_10B046616</name>
</gene>
<dbReference type="Proteomes" id="UP000596742">
    <property type="component" value="Unassembled WGS sequence"/>
</dbReference>
<comment type="caution">
    <text evidence="1">The sequence shown here is derived from an EMBL/GenBank/DDBJ whole genome shotgun (WGS) entry which is preliminary data.</text>
</comment>
<dbReference type="AlphaFoldDB" id="A0A8B6DQ78"/>
<name>A0A8B6DQ78_MYTGA</name>
<reference evidence="1" key="1">
    <citation type="submission" date="2018-11" db="EMBL/GenBank/DDBJ databases">
        <authorList>
            <person name="Alioto T."/>
            <person name="Alioto T."/>
        </authorList>
    </citation>
    <scope>NUCLEOTIDE SEQUENCE</scope>
</reference>
<sequence>MVWRKKRELYHLKAATLNGLRKKREAVPSSKAQRRFRRWFEKNLYRCTVCQSRQRRLRRWPAKET</sequence>
<protein>
    <submittedName>
        <fullName evidence="1">Uncharacterized protein</fullName>
    </submittedName>
</protein>